<evidence type="ECO:0000256" key="1">
    <source>
        <dbReference type="SAM" id="MobiDB-lite"/>
    </source>
</evidence>
<proteinExistence type="predicted"/>
<dbReference type="EMBL" id="FNYE01000081">
    <property type="protein sequence ID" value="SEK14033.1"/>
    <property type="molecule type" value="Genomic_DNA"/>
</dbReference>
<name>A0A1H7EJ94_9BURK</name>
<gene>
    <name evidence="2" type="ORF">SAMN05192539_10817</name>
</gene>
<evidence type="ECO:0000313" key="3">
    <source>
        <dbReference type="Proteomes" id="UP000198866"/>
    </source>
</evidence>
<accession>A0A1H7EJ94</accession>
<feature type="region of interest" description="Disordered" evidence="1">
    <location>
        <begin position="126"/>
        <end position="153"/>
    </location>
</feature>
<evidence type="ECO:0000313" key="2">
    <source>
        <dbReference type="EMBL" id="SEK14033.1"/>
    </source>
</evidence>
<sequence>MPVESSERSHRFLPGYPADVPLLGELGILMTSLSVMPGSHRAKHNRSRRRCHPRRTDCAFHSSAFHSSGFPMASSRLETIEETWQFAISGPELRRHPVIDRALRIHMQRYRHARIQRLETLDRVRHDRETRRRHRRDAQTSAAQVADLRGGSREPLKPDIHALHFAKNAAPSLVGISLTPLR</sequence>
<dbReference type="Proteomes" id="UP000198866">
    <property type="component" value="Unassembled WGS sequence"/>
</dbReference>
<protein>
    <submittedName>
        <fullName evidence="2">Uncharacterized protein</fullName>
    </submittedName>
</protein>
<dbReference type="AlphaFoldDB" id="A0A1H7EJ94"/>
<keyword evidence="3" id="KW-1185">Reference proteome</keyword>
<reference evidence="3" key="1">
    <citation type="submission" date="2016-10" db="EMBL/GenBank/DDBJ databases">
        <authorList>
            <person name="Varghese N."/>
            <person name="Submissions S."/>
        </authorList>
    </citation>
    <scope>NUCLEOTIDE SEQUENCE [LARGE SCALE GENOMIC DNA]</scope>
    <source>
        <strain evidence="3">LMG 26031</strain>
    </source>
</reference>
<organism evidence="2 3">
    <name type="scientific">Paraburkholderia diazotrophica</name>
    <dbReference type="NCBI Taxonomy" id="667676"/>
    <lineage>
        <taxon>Bacteria</taxon>
        <taxon>Pseudomonadati</taxon>
        <taxon>Pseudomonadota</taxon>
        <taxon>Betaproteobacteria</taxon>
        <taxon>Burkholderiales</taxon>
        <taxon>Burkholderiaceae</taxon>
        <taxon>Paraburkholderia</taxon>
    </lineage>
</organism>